<dbReference type="AlphaFoldDB" id="A0A0F0GEY7"/>
<dbReference type="PATRIC" id="fig|68170.10.peg.630"/>
<evidence type="ECO:0000313" key="3">
    <source>
        <dbReference type="Proteomes" id="UP000033393"/>
    </source>
</evidence>
<dbReference type="EMBL" id="JYJG01000384">
    <property type="protein sequence ID" value="KJK41940.1"/>
    <property type="molecule type" value="Genomic_DNA"/>
</dbReference>
<proteinExistence type="predicted"/>
<gene>
    <name evidence="2" type="ORF">UK23_39625</name>
</gene>
<dbReference type="eggNOG" id="ENOG5031SYB">
    <property type="taxonomic scope" value="Bacteria"/>
</dbReference>
<dbReference type="InterPro" id="IPR003029">
    <property type="entry name" value="S1_domain"/>
</dbReference>
<dbReference type="InterPro" id="IPR012340">
    <property type="entry name" value="NA-bd_OB-fold"/>
</dbReference>
<comment type="caution">
    <text evidence="2">The sequence shown here is derived from an EMBL/GenBank/DDBJ whole genome shotgun (WGS) entry which is preliminary data.</text>
</comment>
<dbReference type="Proteomes" id="UP000033393">
    <property type="component" value="Unassembled WGS sequence"/>
</dbReference>
<protein>
    <recommendedName>
        <fullName evidence="1">S1 motif domain-containing protein</fullName>
    </recommendedName>
</protein>
<dbReference type="OrthoDB" id="3696341at2"/>
<keyword evidence="3" id="KW-1185">Reference proteome</keyword>
<dbReference type="Pfam" id="PF00575">
    <property type="entry name" value="S1"/>
    <property type="match status" value="1"/>
</dbReference>
<feature type="domain" description="S1 motif" evidence="1">
    <location>
        <begin position="6"/>
        <end position="63"/>
    </location>
</feature>
<dbReference type="STRING" id="68170.GCA_000974445_01616"/>
<sequence length="63" mass="6572">MLPNVGDVFSGKVVSTVPFGSFIEHPAGAHGLLHGQQAEVGSAVQVKVLAVDAEKQRFSLELA</sequence>
<reference evidence="2 3" key="1">
    <citation type="submission" date="2015-02" db="EMBL/GenBank/DDBJ databases">
        <authorList>
            <person name="Ju K.-S."/>
            <person name="Doroghazi J.R."/>
            <person name="Metcalf W."/>
        </authorList>
    </citation>
    <scope>NUCLEOTIDE SEQUENCE [LARGE SCALE GENOMIC DNA]</scope>
    <source>
        <strain evidence="2 3">NRRL B-16140</strain>
    </source>
</reference>
<dbReference type="SMART" id="SM00316">
    <property type="entry name" value="S1"/>
    <property type="match status" value="1"/>
</dbReference>
<dbReference type="SUPFAM" id="SSF50249">
    <property type="entry name" value="Nucleic acid-binding proteins"/>
    <property type="match status" value="1"/>
</dbReference>
<accession>A0A0F0GEY7</accession>
<dbReference type="GO" id="GO:0003676">
    <property type="term" value="F:nucleic acid binding"/>
    <property type="evidence" value="ECO:0007669"/>
    <property type="project" value="InterPro"/>
</dbReference>
<dbReference type="Gene3D" id="2.40.50.140">
    <property type="entry name" value="Nucleic acid-binding proteins"/>
    <property type="match status" value="1"/>
</dbReference>
<evidence type="ECO:0000313" key="2">
    <source>
        <dbReference type="EMBL" id="KJK41940.1"/>
    </source>
</evidence>
<dbReference type="PROSITE" id="PS50126">
    <property type="entry name" value="S1"/>
    <property type="match status" value="1"/>
</dbReference>
<organism evidence="2 3">
    <name type="scientific">Lentzea aerocolonigenes</name>
    <name type="common">Lechevalieria aerocolonigenes</name>
    <name type="synonym">Saccharothrix aerocolonigenes</name>
    <dbReference type="NCBI Taxonomy" id="68170"/>
    <lineage>
        <taxon>Bacteria</taxon>
        <taxon>Bacillati</taxon>
        <taxon>Actinomycetota</taxon>
        <taxon>Actinomycetes</taxon>
        <taxon>Pseudonocardiales</taxon>
        <taxon>Pseudonocardiaceae</taxon>
        <taxon>Lentzea</taxon>
    </lineage>
</organism>
<dbReference type="RefSeq" id="WP_045316941.1">
    <property type="nucleotide sequence ID" value="NZ_JYJG01000384.1"/>
</dbReference>
<evidence type="ECO:0000259" key="1">
    <source>
        <dbReference type="PROSITE" id="PS50126"/>
    </source>
</evidence>
<name>A0A0F0GEY7_LENAE</name>